<dbReference type="GO" id="GO:0034480">
    <property type="term" value="F:phosphatidylcholine phospholipase C activity"/>
    <property type="evidence" value="ECO:0007669"/>
    <property type="project" value="UniProtKB-EC"/>
</dbReference>
<reference evidence="4 5" key="1">
    <citation type="submission" date="2017-01" db="EMBL/GenBank/DDBJ databases">
        <title>Whole-Genome Shotgun Sequencing of Two beta-Proteobacterial Species in Search of the Bulgecin Biosynthetic Cluster.</title>
        <authorList>
            <person name="Horsman M.E."/>
            <person name="Marous D.R."/>
            <person name="Li R."/>
            <person name="Oliver R.A."/>
            <person name="Byun B."/>
            <person name="Emrich S.J."/>
            <person name="Boggess B."/>
            <person name="Townsend C.A."/>
            <person name="Mobashery S."/>
        </authorList>
    </citation>
    <scope>NUCLEOTIDE SEQUENCE [LARGE SCALE GENOMIC DNA]</scope>
    <source>
        <strain evidence="4 5">ATCC 31433</strain>
    </source>
</reference>
<gene>
    <name evidence="4" type="ORF">BZL54_31105</name>
</gene>
<evidence type="ECO:0000256" key="3">
    <source>
        <dbReference type="ARBA" id="ARBA00022801"/>
    </source>
</evidence>
<proteinExistence type="inferred from homology"/>
<dbReference type="InterPro" id="IPR006311">
    <property type="entry name" value="TAT_signal"/>
</dbReference>
<dbReference type="PANTHER" id="PTHR31956:SF1">
    <property type="entry name" value="NON-SPECIFIC PHOSPHOLIPASE C1"/>
    <property type="match status" value="1"/>
</dbReference>
<keyword evidence="3" id="KW-0378">Hydrolase</keyword>
<dbReference type="CDD" id="cd16013">
    <property type="entry name" value="AcpA"/>
    <property type="match status" value="1"/>
</dbReference>
<protein>
    <recommendedName>
        <fullName evidence="2">phospholipase C</fullName>
        <ecNumber evidence="2">3.1.4.3</ecNumber>
    </recommendedName>
</protein>
<name>A0A2A4EZ74_9BURK</name>
<organism evidence="4 5">
    <name type="scientific">Burkholderia ubonensis subsp. mesacidophila</name>
    <dbReference type="NCBI Taxonomy" id="265293"/>
    <lineage>
        <taxon>Bacteria</taxon>
        <taxon>Pseudomonadati</taxon>
        <taxon>Pseudomonadota</taxon>
        <taxon>Betaproteobacteria</taxon>
        <taxon>Burkholderiales</taxon>
        <taxon>Burkholderiaceae</taxon>
        <taxon>Burkholderia</taxon>
        <taxon>Burkholderia cepacia complex</taxon>
    </lineage>
</organism>
<dbReference type="Proteomes" id="UP000217994">
    <property type="component" value="Unassembled WGS sequence"/>
</dbReference>
<comment type="similarity">
    <text evidence="1">Belongs to the bacterial phospholipase C family.</text>
</comment>
<dbReference type="EMBL" id="MTZU01000107">
    <property type="protein sequence ID" value="PCE26451.1"/>
    <property type="molecule type" value="Genomic_DNA"/>
</dbReference>
<dbReference type="Pfam" id="PF04185">
    <property type="entry name" value="Phosphoesterase"/>
    <property type="match status" value="1"/>
</dbReference>
<dbReference type="InterPro" id="IPR007312">
    <property type="entry name" value="Phosphoesterase"/>
</dbReference>
<dbReference type="EC" id="3.1.4.3" evidence="2"/>
<comment type="caution">
    <text evidence="4">The sequence shown here is derived from an EMBL/GenBank/DDBJ whole genome shotgun (WGS) entry which is preliminary data.</text>
</comment>
<dbReference type="InterPro" id="IPR017850">
    <property type="entry name" value="Alkaline_phosphatase_core_sf"/>
</dbReference>
<dbReference type="GO" id="GO:0009395">
    <property type="term" value="P:phospholipid catabolic process"/>
    <property type="evidence" value="ECO:0007669"/>
    <property type="project" value="TreeGrafter"/>
</dbReference>
<dbReference type="PANTHER" id="PTHR31956">
    <property type="entry name" value="NON-SPECIFIC PHOSPHOLIPASE C4-RELATED"/>
    <property type="match status" value="1"/>
</dbReference>
<sequence length="466" mass="49780">MAARRINVSRFNRPFSPHRRRLLQGGVALTATATLGACGGTSDGSSTAAASALAAQSAARPTLPLPSTTGIDHVVLVVMENRSFDHYLGWVPGANGRQAGLQFKDAFGQTQSSFPLATTPGYGYQACSKADPDHSYDGGRIQLDGGKMDGWLMTPDTSKTQGDLFPIGYYTAADLPFFAGCAQNWTICDSYHCGILAETYPNRLYLMSGETDRLVNDSTICQLPTIFDRFNAKGIPSTYYYSDVPFTALYGARNLGNSQPFAAFLAEAAAGALPAFSMIDPRFAGESQGLSGDDHPVSDIRNGQAFLDTIYTAVRTSPAWSRTLLIVTYDEWGGFFDHVPPFKRPVSYAESELGNDGLLGFRVPLVLIGPRAKRGAISSWAFDPSSIHQFLMWRFGLDPLGVRSTASDTNNLAYALDFTSPLDTSGPLFDVPPGPFGGACLGAVTSGIPGIDQLATLAASLGFPKP</sequence>
<dbReference type="AlphaFoldDB" id="A0A2A4EZ74"/>
<accession>A0A2A4EZ74</accession>
<dbReference type="Gene3D" id="3.40.720.10">
    <property type="entry name" value="Alkaline Phosphatase, subunit A"/>
    <property type="match status" value="2"/>
</dbReference>
<evidence type="ECO:0000313" key="4">
    <source>
        <dbReference type="EMBL" id="PCE26451.1"/>
    </source>
</evidence>
<evidence type="ECO:0000256" key="1">
    <source>
        <dbReference type="ARBA" id="ARBA00009717"/>
    </source>
</evidence>
<evidence type="ECO:0000256" key="2">
    <source>
        <dbReference type="ARBA" id="ARBA00012018"/>
    </source>
</evidence>
<dbReference type="PROSITE" id="PS51318">
    <property type="entry name" value="TAT"/>
    <property type="match status" value="1"/>
</dbReference>
<evidence type="ECO:0000313" key="5">
    <source>
        <dbReference type="Proteomes" id="UP000217994"/>
    </source>
</evidence>